<organism evidence="2 3">
    <name type="scientific">Striga asiatica</name>
    <name type="common">Asiatic witchweed</name>
    <name type="synonym">Buchnera asiatica</name>
    <dbReference type="NCBI Taxonomy" id="4170"/>
    <lineage>
        <taxon>Eukaryota</taxon>
        <taxon>Viridiplantae</taxon>
        <taxon>Streptophyta</taxon>
        <taxon>Embryophyta</taxon>
        <taxon>Tracheophyta</taxon>
        <taxon>Spermatophyta</taxon>
        <taxon>Magnoliopsida</taxon>
        <taxon>eudicotyledons</taxon>
        <taxon>Gunneridae</taxon>
        <taxon>Pentapetalae</taxon>
        <taxon>asterids</taxon>
        <taxon>lamiids</taxon>
        <taxon>Lamiales</taxon>
        <taxon>Orobanchaceae</taxon>
        <taxon>Buchnereae</taxon>
        <taxon>Striga</taxon>
    </lineage>
</organism>
<comment type="caution">
    <text evidence="2">The sequence shown here is derived from an EMBL/GenBank/DDBJ whole genome shotgun (WGS) entry which is preliminary data.</text>
</comment>
<evidence type="ECO:0000313" key="3">
    <source>
        <dbReference type="Proteomes" id="UP000325081"/>
    </source>
</evidence>
<keyword evidence="3" id="KW-1185">Reference proteome</keyword>
<gene>
    <name evidence="2" type="ORF">STAS_05489</name>
</gene>
<dbReference type="AlphaFoldDB" id="A0A5A7PAB3"/>
<proteinExistence type="predicted"/>
<protein>
    <submittedName>
        <fullName evidence="2">Copper ion transmembrane transporters</fullName>
    </submittedName>
</protein>
<name>A0A5A7PAB3_STRAF</name>
<evidence type="ECO:0000313" key="2">
    <source>
        <dbReference type="EMBL" id="GER29612.1"/>
    </source>
</evidence>
<keyword evidence="2" id="KW-0472">Membrane</keyword>
<evidence type="ECO:0000256" key="1">
    <source>
        <dbReference type="SAM" id="MobiDB-lite"/>
    </source>
</evidence>
<reference evidence="3" key="1">
    <citation type="journal article" date="2019" name="Curr. Biol.">
        <title>Genome Sequence of Striga asiatica Provides Insight into the Evolution of Plant Parasitism.</title>
        <authorList>
            <person name="Yoshida S."/>
            <person name="Kim S."/>
            <person name="Wafula E.K."/>
            <person name="Tanskanen J."/>
            <person name="Kim Y.M."/>
            <person name="Honaas L."/>
            <person name="Yang Z."/>
            <person name="Spallek T."/>
            <person name="Conn C.E."/>
            <person name="Ichihashi Y."/>
            <person name="Cheong K."/>
            <person name="Cui S."/>
            <person name="Der J.P."/>
            <person name="Gundlach H."/>
            <person name="Jiao Y."/>
            <person name="Hori C."/>
            <person name="Ishida J.K."/>
            <person name="Kasahara H."/>
            <person name="Kiba T."/>
            <person name="Kim M.S."/>
            <person name="Koo N."/>
            <person name="Laohavisit A."/>
            <person name="Lee Y.H."/>
            <person name="Lumba S."/>
            <person name="McCourt P."/>
            <person name="Mortimer J.C."/>
            <person name="Mutuku J.M."/>
            <person name="Nomura T."/>
            <person name="Sasaki-Sekimoto Y."/>
            <person name="Seto Y."/>
            <person name="Wang Y."/>
            <person name="Wakatake T."/>
            <person name="Sakakibara H."/>
            <person name="Demura T."/>
            <person name="Yamaguchi S."/>
            <person name="Yoneyama K."/>
            <person name="Manabe R.I."/>
            <person name="Nelson D.C."/>
            <person name="Schulman A.H."/>
            <person name="Timko M.P."/>
            <person name="dePamphilis C.W."/>
            <person name="Choi D."/>
            <person name="Shirasu K."/>
        </authorList>
    </citation>
    <scope>NUCLEOTIDE SEQUENCE [LARGE SCALE GENOMIC DNA]</scope>
    <source>
        <strain evidence="3">cv. UVA1</strain>
    </source>
</reference>
<dbReference type="Proteomes" id="UP000325081">
    <property type="component" value="Unassembled WGS sequence"/>
</dbReference>
<dbReference type="EMBL" id="BKCP01004113">
    <property type="protein sequence ID" value="GER29612.1"/>
    <property type="molecule type" value="Genomic_DNA"/>
</dbReference>
<feature type="compositionally biased region" description="Polar residues" evidence="1">
    <location>
        <begin position="75"/>
        <end position="94"/>
    </location>
</feature>
<feature type="region of interest" description="Disordered" evidence="1">
    <location>
        <begin position="73"/>
        <end position="94"/>
    </location>
</feature>
<sequence>MIFVKDETTHLTPSLASVSSSLGEKDFSIAKILHVKRFSRTLGLSFSPIARPTPVPRIFVVLQSSLSAAKLSDNKMASSKSESPSNKPLSSTAKPTKKCSLLGFFSVLDFADVLFSSSNPESLSSAKALSIGLISDQSALQAYVFYKLANHQLTTSIPDKLAQIRMDRGRVLNPNNVSKWRWKRIQAKKSKQLLKSLPGLRTPSRPICSPRAPTSCYRCWRTSFRSPTGWICGWKGTCRKCSSTIT</sequence>
<accession>A0A5A7PAB3</accession>
<keyword evidence="2" id="KW-0812">Transmembrane</keyword>